<name>A0AAD9IU00_RIDPI</name>
<protein>
    <submittedName>
        <fullName evidence="2">Uncharacterized protein</fullName>
    </submittedName>
</protein>
<sequence length="123" mass="14139">MLNLRATPIDTGLPSPGEMTYLRPIATLLAQRSMPAPIEQSERMARQQANMKDHHDQSSRHVDLPPLYTGQRVRILDKTWTVVEKCQEPRSYMVQKPNGTRVRRNSSHLRDMTVLRRSASFAD</sequence>
<feature type="compositionally biased region" description="Basic and acidic residues" evidence="1">
    <location>
        <begin position="40"/>
        <end position="63"/>
    </location>
</feature>
<dbReference type="AlphaFoldDB" id="A0AAD9IU00"/>
<dbReference type="PANTHER" id="PTHR33244">
    <property type="entry name" value="INTEGRASE CATALYTIC DOMAIN-CONTAINING PROTEIN-RELATED"/>
    <property type="match status" value="1"/>
</dbReference>
<evidence type="ECO:0000313" key="3">
    <source>
        <dbReference type="Proteomes" id="UP001209878"/>
    </source>
</evidence>
<dbReference type="Proteomes" id="UP001209878">
    <property type="component" value="Unassembled WGS sequence"/>
</dbReference>
<proteinExistence type="predicted"/>
<comment type="caution">
    <text evidence="2">The sequence shown here is derived from an EMBL/GenBank/DDBJ whole genome shotgun (WGS) entry which is preliminary data.</text>
</comment>
<evidence type="ECO:0000256" key="1">
    <source>
        <dbReference type="SAM" id="MobiDB-lite"/>
    </source>
</evidence>
<dbReference type="EMBL" id="JAODUO010005999">
    <property type="protein sequence ID" value="KAK2140060.1"/>
    <property type="molecule type" value="Genomic_DNA"/>
</dbReference>
<keyword evidence="3" id="KW-1185">Reference proteome</keyword>
<evidence type="ECO:0000313" key="2">
    <source>
        <dbReference type="EMBL" id="KAK2140060.1"/>
    </source>
</evidence>
<accession>A0AAD9IU00</accession>
<feature type="region of interest" description="Disordered" evidence="1">
    <location>
        <begin position="37"/>
        <end position="66"/>
    </location>
</feature>
<organism evidence="2 3">
    <name type="scientific">Ridgeia piscesae</name>
    <name type="common">Tubeworm</name>
    <dbReference type="NCBI Taxonomy" id="27915"/>
    <lineage>
        <taxon>Eukaryota</taxon>
        <taxon>Metazoa</taxon>
        <taxon>Spiralia</taxon>
        <taxon>Lophotrochozoa</taxon>
        <taxon>Annelida</taxon>
        <taxon>Polychaeta</taxon>
        <taxon>Sedentaria</taxon>
        <taxon>Canalipalpata</taxon>
        <taxon>Sabellida</taxon>
        <taxon>Siboglinidae</taxon>
        <taxon>Ridgeia</taxon>
    </lineage>
</organism>
<gene>
    <name evidence="2" type="ORF">NP493_6007g00004</name>
</gene>
<dbReference type="PANTHER" id="PTHR33244:SF3">
    <property type="entry name" value="PEPTIDASE A2 DOMAIN-CONTAINING PROTEIN"/>
    <property type="match status" value="1"/>
</dbReference>
<reference evidence="2" key="1">
    <citation type="journal article" date="2023" name="Mol. Biol. Evol.">
        <title>Third-Generation Sequencing Reveals the Adaptive Role of the Epigenome in Three Deep-Sea Polychaetes.</title>
        <authorList>
            <person name="Perez M."/>
            <person name="Aroh O."/>
            <person name="Sun Y."/>
            <person name="Lan Y."/>
            <person name="Juniper S.K."/>
            <person name="Young C.R."/>
            <person name="Angers B."/>
            <person name="Qian P.Y."/>
        </authorList>
    </citation>
    <scope>NUCLEOTIDE SEQUENCE</scope>
    <source>
        <strain evidence="2">R07B-5</strain>
    </source>
</reference>